<sequence length="249" mass="26751">MSSLKVCLIGYGRLGSAIGRGLKGRAQVKVSTLPPTDQWAREDGYEVVPIEDCASFGDLIIVAVEPSAMDVVLSKIKGVEKPVVSTAALYPLKKIKEYVKCAYRIMPSVTVEVRRSPIMVAERGGCADDKVEELLKILGKPIWSSEAVLDAALPVVGSGPAVHALYYLSLVEAMVYAGVPREIAEEAAKESIIGTLEMLNKQDPLSLRARVETPGGITVTITTELESAGVFGKVSEVLGRKGRELKARR</sequence>
<evidence type="ECO:0000256" key="2">
    <source>
        <dbReference type="ARBA" id="ARBA00022857"/>
    </source>
</evidence>
<dbReference type="Pfam" id="PF03807">
    <property type="entry name" value="F420_oxidored"/>
    <property type="match status" value="1"/>
</dbReference>
<gene>
    <name evidence="7" type="ORF">IPA_02965</name>
</gene>
<dbReference type="KEGG" id="ipc:IPA_02965"/>
<feature type="binding site" evidence="4">
    <location>
        <begin position="63"/>
        <end position="66"/>
    </location>
    <ligand>
        <name>NADP(+)</name>
        <dbReference type="ChEBI" id="CHEBI:58349"/>
    </ligand>
</feature>
<dbReference type="SUPFAM" id="SSF48179">
    <property type="entry name" value="6-phosphogluconate dehydrogenase C-terminal domain-like"/>
    <property type="match status" value="1"/>
</dbReference>
<evidence type="ECO:0000256" key="3">
    <source>
        <dbReference type="ARBA" id="ARBA00023002"/>
    </source>
</evidence>
<evidence type="ECO:0000259" key="5">
    <source>
        <dbReference type="Pfam" id="PF03807"/>
    </source>
</evidence>
<dbReference type="Gene3D" id="3.40.50.720">
    <property type="entry name" value="NAD(P)-binding Rossmann-like Domain"/>
    <property type="match status" value="1"/>
</dbReference>
<keyword evidence="3" id="KW-0560">Oxidoreductase</keyword>
<evidence type="ECO:0000256" key="4">
    <source>
        <dbReference type="PIRSR" id="PIRSR000193-1"/>
    </source>
</evidence>
<dbReference type="Gene3D" id="1.10.3730.10">
    <property type="entry name" value="ProC C-terminal domain-like"/>
    <property type="match status" value="1"/>
</dbReference>
<dbReference type="Proteomes" id="UP001063698">
    <property type="component" value="Chromosome"/>
</dbReference>
<dbReference type="Pfam" id="PF14748">
    <property type="entry name" value="P5CR_dimer"/>
    <property type="match status" value="1"/>
</dbReference>
<feature type="domain" description="Pyrroline-5-carboxylate reductase dimerisation" evidence="6">
    <location>
        <begin position="146"/>
        <end position="237"/>
    </location>
</feature>
<dbReference type="EMBL" id="CP006868">
    <property type="protein sequence ID" value="UXD22256.1"/>
    <property type="molecule type" value="Genomic_DNA"/>
</dbReference>
<organism evidence="7 8">
    <name type="scientific">Ignicoccus pacificus DSM 13166</name>
    <dbReference type="NCBI Taxonomy" id="940294"/>
    <lineage>
        <taxon>Archaea</taxon>
        <taxon>Thermoproteota</taxon>
        <taxon>Thermoprotei</taxon>
        <taxon>Desulfurococcales</taxon>
        <taxon>Desulfurococcaceae</taxon>
        <taxon>Ignicoccus</taxon>
    </lineage>
</organism>
<name>A0A977KCB7_9CREN</name>
<keyword evidence="2 4" id="KW-0521">NADP</keyword>
<dbReference type="SUPFAM" id="SSF51735">
    <property type="entry name" value="NAD(P)-binding Rossmann-fold domains"/>
    <property type="match status" value="1"/>
</dbReference>
<evidence type="ECO:0000313" key="8">
    <source>
        <dbReference type="Proteomes" id="UP001063698"/>
    </source>
</evidence>
<dbReference type="InterPro" id="IPR000304">
    <property type="entry name" value="Pyrroline-COOH_reductase"/>
</dbReference>
<evidence type="ECO:0000259" key="6">
    <source>
        <dbReference type="Pfam" id="PF14748"/>
    </source>
</evidence>
<keyword evidence="8" id="KW-1185">Reference proteome</keyword>
<evidence type="ECO:0008006" key="9">
    <source>
        <dbReference type="Google" id="ProtNLM"/>
    </source>
</evidence>
<dbReference type="GO" id="GO:0004735">
    <property type="term" value="F:pyrroline-5-carboxylate reductase activity"/>
    <property type="evidence" value="ECO:0007669"/>
    <property type="project" value="InterPro"/>
</dbReference>
<dbReference type="InterPro" id="IPR028939">
    <property type="entry name" value="P5C_Rdtase_cat_N"/>
</dbReference>
<feature type="binding site" evidence="4">
    <location>
        <begin position="9"/>
        <end position="14"/>
    </location>
    <ligand>
        <name>NADP(+)</name>
        <dbReference type="ChEBI" id="CHEBI:58349"/>
    </ligand>
</feature>
<feature type="binding site" evidence="4">
    <location>
        <position position="32"/>
    </location>
    <ligand>
        <name>NADP(+)</name>
        <dbReference type="ChEBI" id="CHEBI:58349"/>
    </ligand>
</feature>
<reference evidence="7" key="1">
    <citation type="submission" date="2013-11" db="EMBL/GenBank/DDBJ databases">
        <title>Comparative genomics of Ignicoccus.</title>
        <authorList>
            <person name="Podar M."/>
        </authorList>
    </citation>
    <scope>NUCLEOTIDE SEQUENCE</scope>
    <source>
        <strain evidence="7">DSM 13166</strain>
    </source>
</reference>
<dbReference type="InterPro" id="IPR029036">
    <property type="entry name" value="P5CR_dimer"/>
</dbReference>
<proteinExistence type="inferred from homology"/>
<dbReference type="AlphaFoldDB" id="A0A977KCB7"/>
<comment type="similarity">
    <text evidence="1">Belongs to the pyrroline-5-carboxylate reductase family.</text>
</comment>
<accession>A0A977KCB7</accession>
<dbReference type="GO" id="GO:0055129">
    <property type="term" value="P:L-proline biosynthetic process"/>
    <property type="evidence" value="ECO:0007669"/>
    <property type="project" value="TreeGrafter"/>
</dbReference>
<feature type="domain" description="Pyrroline-5-carboxylate reductase catalytic N-terminal" evidence="5">
    <location>
        <begin position="5"/>
        <end position="88"/>
    </location>
</feature>
<dbReference type="PANTHER" id="PTHR11645">
    <property type="entry name" value="PYRROLINE-5-CARBOXYLATE REDUCTASE"/>
    <property type="match status" value="1"/>
</dbReference>
<dbReference type="InterPro" id="IPR036291">
    <property type="entry name" value="NAD(P)-bd_dom_sf"/>
</dbReference>
<dbReference type="PANTHER" id="PTHR11645:SF0">
    <property type="entry name" value="PYRROLINE-5-CARBOXYLATE REDUCTASE 3"/>
    <property type="match status" value="1"/>
</dbReference>
<dbReference type="PIRSF" id="PIRSF000193">
    <property type="entry name" value="Pyrrol-5-carb_rd"/>
    <property type="match status" value="1"/>
</dbReference>
<evidence type="ECO:0000256" key="1">
    <source>
        <dbReference type="ARBA" id="ARBA00005525"/>
    </source>
</evidence>
<evidence type="ECO:0000313" key="7">
    <source>
        <dbReference type="EMBL" id="UXD22256.1"/>
    </source>
</evidence>
<protein>
    <recommendedName>
        <fullName evidence="9">Pyrroline-5-carboxylate reductase</fullName>
    </recommendedName>
</protein>
<dbReference type="InterPro" id="IPR008927">
    <property type="entry name" value="6-PGluconate_DH-like_C_sf"/>
</dbReference>